<evidence type="ECO:0000313" key="15">
    <source>
        <dbReference type="EMBL" id="KAJ1364202.1"/>
    </source>
</evidence>
<evidence type="ECO:0000256" key="6">
    <source>
        <dbReference type="ARBA" id="ARBA00022660"/>
    </source>
</evidence>
<evidence type="ECO:0000256" key="13">
    <source>
        <dbReference type="SAM" id="Phobius"/>
    </source>
</evidence>
<organism evidence="15 16">
    <name type="scientific">Parelaphostrongylus tenuis</name>
    <name type="common">Meningeal worm</name>
    <dbReference type="NCBI Taxonomy" id="148309"/>
    <lineage>
        <taxon>Eukaryota</taxon>
        <taxon>Metazoa</taxon>
        <taxon>Ecdysozoa</taxon>
        <taxon>Nematoda</taxon>
        <taxon>Chromadorea</taxon>
        <taxon>Rhabditida</taxon>
        <taxon>Rhabditina</taxon>
        <taxon>Rhabditomorpha</taxon>
        <taxon>Strongyloidea</taxon>
        <taxon>Metastrongylidae</taxon>
        <taxon>Parelaphostrongylus</taxon>
    </lineage>
</organism>
<evidence type="ECO:0000256" key="3">
    <source>
        <dbReference type="ARBA" id="ARBA00004637"/>
    </source>
</evidence>
<keyword evidence="16" id="KW-1185">Reference proteome</keyword>
<dbReference type="PANTHER" id="PTHR21268:SF2">
    <property type="entry name" value="NADH DEHYDROGENASE [UBIQUINONE] IRON-SULFUR PROTEIN 5"/>
    <property type="match status" value="1"/>
</dbReference>
<evidence type="ECO:0008006" key="17">
    <source>
        <dbReference type="Google" id="ProtNLM"/>
    </source>
</evidence>
<comment type="caution">
    <text evidence="15">The sequence shown here is derived from an EMBL/GenBank/DDBJ whole genome shotgun (WGS) entry which is preliminary data.</text>
</comment>
<dbReference type="InterPro" id="IPR019342">
    <property type="entry name" value="NADH_UbQ_OxRdtase_FeS-su5"/>
</dbReference>
<evidence type="ECO:0000256" key="2">
    <source>
        <dbReference type="ARBA" id="ARBA00004569"/>
    </source>
</evidence>
<evidence type="ECO:0000256" key="11">
    <source>
        <dbReference type="ARBA" id="ARBA00023157"/>
    </source>
</evidence>
<evidence type="ECO:0000313" key="16">
    <source>
        <dbReference type="Proteomes" id="UP001196413"/>
    </source>
</evidence>
<keyword evidence="13" id="KW-1133">Transmembrane helix</keyword>
<reference evidence="15" key="1">
    <citation type="submission" date="2021-06" db="EMBL/GenBank/DDBJ databases">
        <title>Parelaphostrongylus tenuis whole genome reference sequence.</title>
        <authorList>
            <person name="Garwood T.J."/>
            <person name="Larsen P.A."/>
            <person name="Fountain-Jones N.M."/>
            <person name="Garbe J.R."/>
            <person name="Macchietto M.G."/>
            <person name="Kania S.A."/>
            <person name="Gerhold R.W."/>
            <person name="Richards J.E."/>
            <person name="Wolf T.M."/>
        </authorList>
    </citation>
    <scope>NUCLEOTIDE SEQUENCE</scope>
    <source>
        <strain evidence="15">MNPRO001-30</strain>
        <tissue evidence="15">Meninges</tissue>
    </source>
</reference>
<dbReference type="GO" id="GO:0005743">
    <property type="term" value="C:mitochondrial inner membrane"/>
    <property type="evidence" value="ECO:0007669"/>
    <property type="project" value="UniProtKB-SubCell"/>
</dbReference>
<feature type="transmembrane region" description="Helical" evidence="13">
    <location>
        <begin position="116"/>
        <end position="140"/>
    </location>
</feature>
<evidence type="ECO:0000256" key="10">
    <source>
        <dbReference type="ARBA" id="ARBA00023136"/>
    </source>
</evidence>
<keyword evidence="10 13" id="KW-0472">Membrane</keyword>
<keyword evidence="14" id="KW-0732">Signal</keyword>
<feature type="chain" id="PRO_5042015374" description="NADH dehydrogenase [ubiquinone] iron-sulfur protein 5" evidence="14">
    <location>
        <begin position="24"/>
        <end position="146"/>
    </location>
</feature>
<keyword evidence="7" id="KW-0999">Mitochondrion inner membrane</keyword>
<dbReference type="Proteomes" id="UP001196413">
    <property type="component" value="Unassembled WGS sequence"/>
</dbReference>
<evidence type="ECO:0000256" key="8">
    <source>
        <dbReference type="ARBA" id="ARBA00022982"/>
    </source>
</evidence>
<evidence type="ECO:0000256" key="9">
    <source>
        <dbReference type="ARBA" id="ARBA00023128"/>
    </source>
</evidence>
<sequence length="146" mass="17212">MATSNFSTLLLLACGRVCDFFEAQFFRCMEACGAKLGRLYCDLEHRDLKECVAHDKQKKRAAAIAAKRRQLYREGKLETPFLENHPPSGQFKPDHFEWNRIYKTLELVFLENDKRIGLFVFEIVVDWFMVPSLFAIWRIFQLEDVK</sequence>
<dbReference type="GO" id="GO:0005758">
    <property type="term" value="C:mitochondrial intermembrane space"/>
    <property type="evidence" value="ECO:0007669"/>
    <property type="project" value="UniProtKB-SubCell"/>
</dbReference>
<comment type="subcellular location">
    <subcellularLocation>
        <location evidence="3">Mitochondrion inner membrane</location>
        <topology evidence="3">Peripheral membrane protein</topology>
    </subcellularLocation>
    <subcellularLocation>
        <location evidence="2">Mitochondrion intermembrane space</location>
    </subcellularLocation>
</comment>
<feature type="disulfide bond" evidence="12">
    <location>
        <begin position="18"/>
        <end position="51"/>
    </location>
</feature>
<gene>
    <name evidence="15" type="ORF">KIN20_024233</name>
</gene>
<evidence type="ECO:0000256" key="12">
    <source>
        <dbReference type="PIRSR" id="PIRSR619342-50"/>
    </source>
</evidence>
<evidence type="ECO:0000256" key="1">
    <source>
        <dbReference type="ARBA" id="ARBA00003195"/>
    </source>
</evidence>
<feature type="signal peptide" evidence="14">
    <location>
        <begin position="1"/>
        <end position="23"/>
    </location>
</feature>
<dbReference type="AlphaFoldDB" id="A0AAD5MT82"/>
<keyword evidence="8" id="KW-0249">Electron transport</keyword>
<comment type="function">
    <text evidence="1">Accessory subunit of the mitochondrial membrane respiratory chain NADH dehydrogenase (Complex I), that is believed not to be involved in catalysis. Complex I functions in the transfer of electrons from NADH to the respiratory chain. The immediate electron acceptor for the enzyme is believed to be ubiquinone.</text>
</comment>
<dbReference type="EMBL" id="JAHQIW010004884">
    <property type="protein sequence ID" value="KAJ1364202.1"/>
    <property type="molecule type" value="Genomic_DNA"/>
</dbReference>
<dbReference type="PANTHER" id="PTHR21268">
    <property type="entry name" value="NADH DEHYDROGENASE [UBIQUINONE] IRON-SULFUR PROTEIN 5"/>
    <property type="match status" value="1"/>
</dbReference>
<dbReference type="PROSITE" id="PS51808">
    <property type="entry name" value="CHCH"/>
    <property type="match status" value="1"/>
</dbReference>
<evidence type="ECO:0000256" key="7">
    <source>
        <dbReference type="ARBA" id="ARBA00022792"/>
    </source>
</evidence>
<keyword evidence="13" id="KW-0812">Transmembrane</keyword>
<name>A0AAD5MT82_PARTN</name>
<evidence type="ECO:0000256" key="5">
    <source>
        <dbReference type="ARBA" id="ARBA00022448"/>
    </source>
</evidence>
<keyword evidence="9" id="KW-0496">Mitochondrion</keyword>
<evidence type="ECO:0000256" key="4">
    <source>
        <dbReference type="ARBA" id="ARBA00007372"/>
    </source>
</evidence>
<protein>
    <recommendedName>
        <fullName evidence="17">NADH dehydrogenase [ubiquinone] iron-sulfur protein 5</fullName>
    </recommendedName>
</protein>
<keyword evidence="6" id="KW-0679">Respiratory chain</keyword>
<proteinExistence type="inferred from homology"/>
<keyword evidence="11 12" id="KW-1015">Disulfide bond</keyword>
<feature type="disulfide bond" evidence="12">
    <location>
        <begin position="28"/>
        <end position="41"/>
    </location>
</feature>
<evidence type="ECO:0000256" key="14">
    <source>
        <dbReference type="SAM" id="SignalP"/>
    </source>
</evidence>
<comment type="similarity">
    <text evidence="4">Belongs to the complex I NDUFS5 subunit family.</text>
</comment>
<accession>A0AAD5MT82</accession>
<dbReference type="Pfam" id="PF10200">
    <property type="entry name" value="Ndufs5"/>
    <property type="match status" value="1"/>
</dbReference>
<keyword evidence="5" id="KW-0813">Transport</keyword>